<feature type="coiled-coil region" evidence="1">
    <location>
        <begin position="204"/>
        <end position="238"/>
    </location>
</feature>
<keyword evidence="4" id="KW-1185">Reference proteome</keyword>
<name>A0AAD5VK48_9AGAR</name>
<keyword evidence="1" id="KW-0175">Coiled coil</keyword>
<evidence type="ECO:0000256" key="2">
    <source>
        <dbReference type="SAM" id="MobiDB-lite"/>
    </source>
</evidence>
<proteinExistence type="predicted"/>
<evidence type="ECO:0000313" key="3">
    <source>
        <dbReference type="EMBL" id="KAJ3562027.1"/>
    </source>
</evidence>
<gene>
    <name evidence="3" type="ORF">NP233_g9830</name>
</gene>
<accession>A0AAD5VK48</accession>
<evidence type="ECO:0000313" key="4">
    <source>
        <dbReference type="Proteomes" id="UP001213000"/>
    </source>
</evidence>
<evidence type="ECO:0000256" key="1">
    <source>
        <dbReference type="SAM" id="Coils"/>
    </source>
</evidence>
<organism evidence="3 4">
    <name type="scientific">Leucocoprinus birnbaumii</name>
    <dbReference type="NCBI Taxonomy" id="56174"/>
    <lineage>
        <taxon>Eukaryota</taxon>
        <taxon>Fungi</taxon>
        <taxon>Dikarya</taxon>
        <taxon>Basidiomycota</taxon>
        <taxon>Agaricomycotina</taxon>
        <taxon>Agaricomycetes</taxon>
        <taxon>Agaricomycetidae</taxon>
        <taxon>Agaricales</taxon>
        <taxon>Agaricineae</taxon>
        <taxon>Agaricaceae</taxon>
        <taxon>Leucocoprinus</taxon>
    </lineage>
</organism>
<reference evidence="3" key="1">
    <citation type="submission" date="2022-07" db="EMBL/GenBank/DDBJ databases">
        <title>Genome Sequence of Leucocoprinus birnbaumii.</title>
        <authorList>
            <person name="Buettner E."/>
        </authorList>
    </citation>
    <scope>NUCLEOTIDE SEQUENCE</scope>
    <source>
        <strain evidence="3">VT141</strain>
    </source>
</reference>
<feature type="region of interest" description="Disordered" evidence="2">
    <location>
        <begin position="1"/>
        <end position="22"/>
    </location>
</feature>
<dbReference type="EMBL" id="JANIEX010000922">
    <property type="protein sequence ID" value="KAJ3562027.1"/>
    <property type="molecule type" value="Genomic_DNA"/>
</dbReference>
<dbReference type="Proteomes" id="UP001213000">
    <property type="component" value="Unassembled WGS sequence"/>
</dbReference>
<dbReference type="AlphaFoldDB" id="A0AAD5VK48"/>
<sequence>MSEEPSSPPTTATLPQAKRGPRRCKICPDRPLKAVCGCFNGGRKRKICSIPEMSQTTSEQLETIDPVLSEQNAALSPSIVKPQGQRRTSAERVSEWGTVEGVKRGNLPYIIPRYTELRPLIEDANTSNTRFNREMAIIISRTERASIETDCYMLIMAQQATGSSATIHFASPRLRREGLQETADLINQFQTLMTNLVLAKRNETLALAKQLQKAQEKAKEANQAAELSQEQLASTTAQLLDREAYILRLEEELSRLCN</sequence>
<comment type="caution">
    <text evidence="3">The sequence shown here is derived from an EMBL/GenBank/DDBJ whole genome shotgun (WGS) entry which is preliminary data.</text>
</comment>
<protein>
    <submittedName>
        <fullName evidence="3">Uncharacterized protein</fullName>
    </submittedName>
</protein>